<evidence type="ECO:0000256" key="7">
    <source>
        <dbReference type="ARBA" id="ARBA00023136"/>
    </source>
</evidence>
<feature type="transmembrane region" description="Helical" evidence="8">
    <location>
        <begin position="271"/>
        <end position="294"/>
    </location>
</feature>
<feature type="transmembrane region" description="Helical" evidence="8">
    <location>
        <begin position="240"/>
        <end position="259"/>
    </location>
</feature>
<keyword evidence="10" id="KW-1185">Reference proteome</keyword>
<dbReference type="InterPro" id="IPR038770">
    <property type="entry name" value="Na+/solute_symporter_sf"/>
</dbReference>
<keyword evidence="6 8" id="KW-1133">Transmembrane helix</keyword>
<keyword evidence="7 8" id="KW-0472">Membrane</keyword>
<dbReference type="PANTHER" id="PTHR36838:SF1">
    <property type="entry name" value="SLR1864 PROTEIN"/>
    <property type="match status" value="1"/>
</dbReference>
<dbReference type="PANTHER" id="PTHR36838">
    <property type="entry name" value="AUXIN EFFLUX CARRIER FAMILY PROTEIN"/>
    <property type="match status" value="1"/>
</dbReference>
<evidence type="ECO:0000313" key="10">
    <source>
        <dbReference type="Proteomes" id="UP000717995"/>
    </source>
</evidence>
<accession>A0ABS2IBR6</accession>
<evidence type="ECO:0000256" key="5">
    <source>
        <dbReference type="ARBA" id="ARBA00022692"/>
    </source>
</evidence>
<dbReference type="RefSeq" id="WP_204914040.1">
    <property type="nucleotide sequence ID" value="NZ_JAFEUP010000001.1"/>
</dbReference>
<protein>
    <submittedName>
        <fullName evidence="9">AEC family transporter</fullName>
    </submittedName>
</protein>
<proteinExistence type="inferred from homology"/>
<feature type="transmembrane region" description="Helical" evidence="8">
    <location>
        <begin position="60"/>
        <end position="82"/>
    </location>
</feature>
<gene>
    <name evidence="9" type="ORF">JQX08_00900</name>
</gene>
<dbReference type="EMBL" id="JAFEUP010000001">
    <property type="protein sequence ID" value="MBM7059253.1"/>
    <property type="molecule type" value="Genomic_DNA"/>
</dbReference>
<comment type="subcellular location">
    <subcellularLocation>
        <location evidence="1">Cell membrane</location>
        <topology evidence="1">Multi-pass membrane protein</topology>
    </subcellularLocation>
</comment>
<sequence length="295" mass="31052">MLGELFAVMAPVMIVAGIGYFWARSGQAYPTEFVAQLVLYVGTPCLVLSTLSQAQIDRLAFAQVAAACALVTVAMGLTGLLLSRLFKQDWKVLVPAYLFPNSGNMGLPMSLYAFGEQGLALAVAFFLVLSVAHFSLGLVLSGAERSPRKLLTHPILISLALAMPLVVFDLHLPRWLSNTVGLLGGMTIPLMLLTLGVSLASIRVKHIGDGLLLGGLRLLCGAAIAWAIGTALGLTPLEQGVLILQSAMPVAVFNYLFAVRAGRSPEQVASLVLCSTLLAFGFLPLLLLGLLPAAG</sequence>
<keyword evidence="5 8" id="KW-0812">Transmembrane</keyword>
<evidence type="ECO:0000256" key="4">
    <source>
        <dbReference type="ARBA" id="ARBA00022475"/>
    </source>
</evidence>
<dbReference type="Proteomes" id="UP000717995">
    <property type="component" value="Unassembled WGS sequence"/>
</dbReference>
<name>A0ABS2IBR6_9GAMM</name>
<feature type="transmembrane region" description="Helical" evidence="8">
    <location>
        <begin position="214"/>
        <end position="234"/>
    </location>
</feature>
<keyword evidence="4" id="KW-1003">Cell membrane</keyword>
<feature type="transmembrane region" description="Helical" evidence="8">
    <location>
        <begin position="120"/>
        <end position="143"/>
    </location>
</feature>
<dbReference type="Gene3D" id="1.20.1530.20">
    <property type="match status" value="1"/>
</dbReference>
<feature type="transmembrane region" description="Helical" evidence="8">
    <location>
        <begin position="6"/>
        <end position="23"/>
    </location>
</feature>
<evidence type="ECO:0000256" key="2">
    <source>
        <dbReference type="ARBA" id="ARBA00010145"/>
    </source>
</evidence>
<dbReference type="Pfam" id="PF03547">
    <property type="entry name" value="Mem_trans"/>
    <property type="match status" value="2"/>
</dbReference>
<evidence type="ECO:0000256" key="6">
    <source>
        <dbReference type="ARBA" id="ARBA00022989"/>
    </source>
</evidence>
<feature type="transmembrane region" description="Helical" evidence="8">
    <location>
        <begin position="180"/>
        <end position="202"/>
    </location>
</feature>
<feature type="transmembrane region" description="Helical" evidence="8">
    <location>
        <begin position="150"/>
        <end position="168"/>
    </location>
</feature>
<evidence type="ECO:0000256" key="8">
    <source>
        <dbReference type="SAM" id="Phobius"/>
    </source>
</evidence>
<comment type="caution">
    <text evidence="9">The sequence shown here is derived from an EMBL/GenBank/DDBJ whole genome shotgun (WGS) entry which is preliminary data.</text>
</comment>
<feature type="transmembrane region" description="Helical" evidence="8">
    <location>
        <begin position="35"/>
        <end position="54"/>
    </location>
</feature>
<dbReference type="InterPro" id="IPR004776">
    <property type="entry name" value="Mem_transp_PIN-like"/>
</dbReference>
<reference evidence="9 10" key="1">
    <citation type="submission" date="2021-02" db="EMBL/GenBank/DDBJ databases">
        <authorList>
            <person name="Lee D.-H."/>
        </authorList>
    </citation>
    <scope>NUCLEOTIDE SEQUENCE [LARGE SCALE GENOMIC DNA]</scope>
    <source>
        <strain evidence="9 10">UL073</strain>
    </source>
</reference>
<organism evidence="9 10">
    <name type="scientific">Zestomonas insulae</name>
    <dbReference type="NCBI Taxonomy" id="2809017"/>
    <lineage>
        <taxon>Bacteria</taxon>
        <taxon>Pseudomonadati</taxon>
        <taxon>Pseudomonadota</taxon>
        <taxon>Gammaproteobacteria</taxon>
        <taxon>Pseudomonadales</taxon>
        <taxon>Pseudomonadaceae</taxon>
        <taxon>Zestomonas</taxon>
    </lineage>
</organism>
<evidence type="ECO:0000256" key="3">
    <source>
        <dbReference type="ARBA" id="ARBA00022448"/>
    </source>
</evidence>
<keyword evidence="3" id="KW-0813">Transport</keyword>
<evidence type="ECO:0000313" key="9">
    <source>
        <dbReference type="EMBL" id="MBM7059253.1"/>
    </source>
</evidence>
<comment type="similarity">
    <text evidence="2">Belongs to the auxin efflux carrier (TC 2.A.69) family.</text>
</comment>
<evidence type="ECO:0000256" key="1">
    <source>
        <dbReference type="ARBA" id="ARBA00004651"/>
    </source>
</evidence>